<evidence type="ECO:0000256" key="1">
    <source>
        <dbReference type="SAM" id="MobiDB-lite"/>
    </source>
</evidence>
<dbReference type="EMBL" id="CAJNDS010000262">
    <property type="protein sequence ID" value="CAE7035309.1"/>
    <property type="molecule type" value="Genomic_DNA"/>
</dbReference>
<evidence type="ECO:0000259" key="2">
    <source>
        <dbReference type="Pfam" id="PF00270"/>
    </source>
</evidence>
<dbReference type="SUPFAM" id="SSF52540">
    <property type="entry name" value="P-loop containing nucleoside triphosphate hydrolases"/>
    <property type="match status" value="1"/>
</dbReference>
<dbReference type="AlphaFoldDB" id="A0A812IED6"/>
<organism evidence="3 4">
    <name type="scientific">Symbiodinium natans</name>
    <dbReference type="NCBI Taxonomy" id="878477"/>
    <lineage>
        <taxon>Eukaryota</taxon>
        <taxon>Sar</taxon>
        <taxon>Alveolata</taxon>
        <taxon>Dinophyceae</taxon>
        <taxon>Suessiales</taxon>
        <taxon>Symbiodiniaceae</taxon>
        <taxon>Symbiodinium</taxon>
    </lineage>
</organism>
<sequence>MDQLTSLQEQALRAMEGAGKTFLAVHRLLDELQSSSQAQVLYVAPSSALGLHVLQWLAMRRTGKGRPSESKMNSWIQRVALLHSPYEELLWPSVSQGRIICSQRTCTEHFQLAVVDEAHSVFRPDSAVFPRLESIVCDQWLLCSDASQSSAVEQTYPWPGIQTVKLTQVLRSTKRIVAGSAAFRLDSGMADVATALSTDGPPLKSFIFNLSDPSQRFEEYAKHVVTALWHVVHSFPGTSLHKRVALLTPDEAFCLQLRPILQKRLREELPHRNLCLMDFRESLSHLPNLAATQAPQAKEHLVLDSMSSAEGLEQLVVICVGLDAPIQSCAVDLETRAQLYKGLTRAQMLALVVNERVEGGWLEFLSVVQFQEAKFEARRVSLAQKGAAIVHKDAVDSTRQAKQPEAPEAPEALADTAAEPEHVEHTEHADNPGTSEDGWLNPKASSVLFCWQVQGP</sequence>
<evidence type="ECO:0000313" key="3">
    <source>
        <dbReference type="EMBL" id="CAE7035309.1"/>
    </source>
</evidence>
<feature type="domain" description="DEAD/DEAH-box helicase" evidence="2">
    <location>
        <begin position="11"/>
        <end position="122"/>
    </location>
</feature>
<protein>
    <recommendedName>
        <fullName evidence="2">DEAD/DEAH-box helicase domain-containing protein</fullName>
    </recommendedName>
</protein>
<reference evidence="3" key="1">
    <citation type="submission" date="2021-02" db="EMBL/GenBank/DDBJ databases">
        <authorList>
            <person name="Dougan E. K."/>
            <person name="Rhodes N."/>
            <person name="Thang M."/>
            <person name="Chan C."/>
        </authorList>
    </citation>
    <scope>NUCLEOTIDE SEQUENCE</scope>
</reference>
<evidence type="ECO:0000313" key="4">
    <source>
        <dbReference type="Proteomes" id="UP000604046"/>
    </source>
</evidence>
<accession>A0A812IED6</accession>
<feature type="compositionally biased region" description="Basic and acidic residues" evidence="1">
    <location>
        <begin position="419"/>
        <end position="430"/>
    </location>
</feature>
<feature type="compositionally biased region" description="Low complexity" evidence="1">
    <location>
        <begin position="404"/>
        <end position="417"/>
    </location>
</feature>
<name>A0A812IED6_9DINO</name>
<dbReference type="OrthoDB" id="443992at2759"/>
<dbReference type="Proteomes" id="UP000604046">
    <property type="component" value="Unassembled WGS sequence"/>
</dbReference>
<dbReference type="InterPro" id="IPR027417">
    <property type="entry name" value="P-loop_NTPase"/>
</dbReference>
<dbReference type="GO" id="GO:0003676">
    <property type="term" value="F:nucleic acid binding"/>
    <property type="evidence" value="ECO:0007669"/>
    <property type="project" value="InterPro"/>
</dbReference>
<proteinExistence type="predicted"/>
<keyword evidence="4" id="KW-1185">Reference proteome</keyword>
<gene>
    <name evidence="3" type="ORF">SNAT2548_LOCUS4276</name>
</gene>
<dbReference type="Pfam" id="PF00270">
    <property type="entry name" value="DEAD"/>
    <property type="match status" value="1"/>
</dbReference>
<dbReference type="GO" id="GO:0005524">
    <property type="term" value="F:ATP binding"/>
    <property type="evidence" value="ECO:0007669"/>
    <property type="project" value="InterPro"/>
</dbReference>
<dbReference type="InterPro" id="IPR011545">
    <property type="entry name" value="DEAD/DEAH_box_helicase_dom"/>
</dbReference>
<feature type="region of interest" description="Disordered" evidence="1">
    <location>
        <begin position="394"/>
        <end position="438"/>
    </location>
</feature>
<dbReference type="Gene3D" id="3.40.50.300">
    <property type="entry name" value="P-loop containing nucleotide triphosphate hydrolases"/>
    <property type="match status" value="1"/>
</dbReference>
<comment type="caution">
    <text evidence="3">The sequence shown here is derived from an EMBL/GenBank/DDBJ whole genome shotgun (WGS) entry which is preliminary data.</text>
</comment>